<evidence type="ECO:0000256" key="1">
    <source>
        <dbReference type="SAM" id="MobiDB-lite"/>
    </source>
</evidence>
<evidence type="ECO:0000313" key="3">
    <source>
        <dbReference type="Proteomes" id="UP001370100"/>
    </source>
</evidence>
<protein>
    <recommendedName>
        <fullName evidence="4">HNH nuclease domain-containing protein</fullName>
    </recommendedName>
</protein>
<proteinExistence type="predicted"/>
<dbReference type="RefSeq" id="WP_337713788.1">
    <property type="nucleotide sequence ID" value="NZ_JBBEGL010000003.1"/>
</dbReference>
<reference evidence="2 3" key="1">
    <citation type="submission" date="2024-03" db="EMBL/GenBank/DDBJ databases">
        <title>Actinomycetospora sp. OC33-EN06, a novel actinomycete isolated from wild orchid (Aerides multiflora).</title>
        <authorList>
            <person name="Suriyachadkun C."/>
        </authorList>
    </citation>
    <scope>NUCLEOTIDE SEQUENCE [LARGE SCALE GENOMIC DNA]</scope>
    <source>
        <strain evidence="2 3">OC33-EN06</strain>
    </source>
</reference>
<name>A0ABU8N4V1_9PSEU</name>
<dbReference type="InterPro" id="IPR003615">
    <property type="entry name" value="HNH_nuc"/>
</dbReference>
<evidence type="ECO:0000313" key="2">
    <source>
        <dbReference type="EMBL" id="MEJ2887308.1"/>
    </source>
</evidence>
<gene>
    <name evidence="2" type="ORF">WCD41_12690</name>
</gene>
<dbReference type="Proteomes" id="UP001370100">
    <property type="component" value="Unassembled WGS sequence"/>
</dbReference>
<organism evidence="2 3">
    <name type="scientific">Actinomycetospora aeridis</name>
    <dbReference type="NCBI Taxonomy" id="3129231"/>
    <lineage>
        <taxon>Bacteria</taxon>
        <taxon>Bacillati</taxon>
        <taxon>Actinomycetota</taxon>
        <taxon>Actinomycetes</taxon>
        <taxon>Pseudonocardiales</taxon>
        <taxon>Pseudonocardiaceae</taxon>
        <taxon>Actinomycetospora</taxon>
    </lineage>
</organism>
<accession>A0ABU8N4V1</accession>
<evidence type="ECO:0008006" key="4">
    <source>
        <dbReference type="Google" id="ProtNLM"/>
    </source>
</evidence>
<comment type="caution">
    <text evidence="2">The sequence shown here is derived from an EMBL/GenBank/DDBJ whole genome shotgun (WGS) entry which is preliminary data.</text>
</comment>
<feature type="region of interest" description="Disordered" evidence="1">
    <location>
        <begin position="525"/>
        <end position="612"/>
    </location>
</feature>
<sequence length="612" mass="66488">MFEQVFASLPEGLATAPPGAALGALLEQVDPREASPHDTVVLAAAWRRQLSHHEARFALAAREVARADPARPGGRCQRYGEFCTDELRAVLSESRTRIAKLLGQAETAIAAIPELWDAWDAGLLDTDRVRLCATWTSSLSAEHARQVVVRVLPEAPRLTLSALIARLQQLATASDPDWAARLYDNARKQRRVRARRTDSGTLNLSGLDLPLDAGALSVAHVETLVLRAKAAGHPGLLDTIRADIYLALLSPRPRGWDDDALVAHVVAHADPADPPGRSTPRHVGADGPAPGDPDPDEPEPAAPGESEPAPEPAAGTASRGSRRARIEMRIGLLTLLGHDEKPGTMPGYGIVLAPFARQFARRLHHAEWRVAVTDDDGHLVAALVTRRRPRSFATAPPGATSPAARPVLELHISETDLMRPGMVPGEWTGVLDDLRAQLRTWTAPPDGADQARRRFPSAVLARWIRSRDRSCVFPPCRASSLVADIDHTVAVTHHCPTIEGNLDALCPHDHRLKHDGGWRLHQPSPGSFVWTSPTGHRYHRPPRPVRPDLPEPAPGHHRSSTSPAEFAGDAPMWTNDPYPDSPPTKKPRNTDVPHGRPPPDHGADPEEDEPPF</sequence>
<keyword evidence="3" id="KW-1185">Reference proteome</keyword>
<feature type="region of interest" description="Disordered" evidence="1">
    <location>
        <begin position="269"/>
        <end position="322"/>
    </location>
</feature>
<dbReference type="EMBL" id="JBBEGL010000003">
    <property type="protein sequence ID" value="MEJ2887308.1"/>
    <property type="molecule type" value="Genomic_DNA"/>
</dbReference>
<dbReference type="CDD" id="cd00085">
    <property type="entry name" value="HNHc"/>
    <property type="match status" value="1"/>
</dbReference>
<feature type="compositionally biased region" description="Basic and acidic residues" evidence="1">
    <location>
        <begin position="588"/>
        <end position="604"/>
    </location>
</feature>
<feature type="compositionally biased region" description="Low complexity" evidence="1">
    <location>
        <begin position="302"/>
        <end position="319"/>
    </location>
</feature>